<keyword evidence="2" id="KW-1185">Reference proteome</keyword>
<dbReference type="Pfam" id="PF14079">
    <property type="entry name" value="DUF4260"/>
    <property type="match status" value="1"/>
</dbReference>
<reference evidence="1 2" key="1">
    <citation type="submission" date="2019-03" db="EMBL/GenBank/DDBJ databases">
        <title>Genomics of glacier-inhabiting Cryobacterium strains.</title>
        <authorList>
            <person name="Liu Q."/>
            <person name="Xin Y.-H."/>
        </authorList>
    </citation>
    <scope>NUCLEOTIDE SEQUENCE [LARGE SCALE GENOMIC DNA]</scope>
    <source>
        <strain evidence="1 2">CGMCC 1.4292</strain>
    </source>
</reference>
<organism evidence="1 2">
    <name type="scientific">Cryobacterium psychrophilum</name>
    <dbReference type="NCBI Taxonomy" id="41988"/>
    <lineage>
        <taxon>Bacteria</taxon>
        <taxon>Bacillati</taxon>
        <taxon>Actinomycetota</taxon>
        <taxon>Actinomycetes</taxon>
        <taxon>Micrococcales</taxon>
        <taxon>Microbacteriaceae</taxon>
        <taxon>Cryobacterium</taxon>
    </lineage>
</organism>
<dbReference type="EMBL" id="SOHQ01000036">
    <property type="protein sequence ID" value="TFD76570.1"/>
    <property type="molecule type" value="Genomic_DNA"/>
</dbReference>
<accession>A0A4Y8KK14</accession>
<dbReference type="InterPro" id="IPR025356">
    <property type="entry name" value="DUF4260"/>
</dbReference>
<protein>
    <submittedName>
        <fullName evidence="1">DUF4260 family protein</fullName>
    </submittedName>
</protein>
<sequence length="128" mass="13865">MKRSAAPKAEHPAKAPSSPVSPIHRVEGAAVAASAATLFILGGFSWWWLPVLFLVFDLSFIGYAVSNRAGAYGYNLVHNYAAPAILIAVYSLLHVIGIPLWPLAFIAGYWFFHVGADRAMGYGPRPPR</sequence>
<dbReference type="AlphaFoldDB" id="A0A4Y8KK14"/>
<evidence type="ECO:0000313" key="1">
    <source>
        <dbReference type="EMBL" id="TFD76570.1"/>
    </source>
</evidence>
<evidence type="ECO:0000313" key="2">
    <source>
        <dbReference type="Proteomes" id="UP000298218"/>
    </source>
</evidence>
<name>A0A4Y8KK14_9MICO</name>
<comment type="caution">
    <text evidence="1">The sequence shown here is derived from an EMBL/GenBank/DDBJ whole genome shotgun (WGS) entry which is preliminary data.</text>
</comment>
<proteinExistence type="predicted"/>
<dbReference type="Proteomes" id="UP000298218">
    <property type="component" value="Unassembled WGS sequence"/>
</dbReference>
<gene>
    <name evidence="1" type="ORF">E3T53_13350</name>
</gene>
<dbReference type="OrthoDB" id="9813911at2"/>